<evidence type="ECO:0000313" key="3">
    <source>
        <dbReference type="Proteomes" id="UP000321960"/>
    </source>
</evidence>
<dbReference type="Proteomes" id="UP000321960">
    <property type="component" value="Unassembled WGS sequence"/>
</dbReference>
<keyword evidence="4" id="KW-1185">Reference proteome</keyword>
<reference evidence="4" key="2">
    <citation type="journal article" date="2019" name="Int. J. Syst. Evol. Microbiol.">
        <title>The Global Catalogue of Microorganisms (GCM) 10K type strain sequencing project: providing services to taxonomists for standard genome sequencing and annotation.</title>
        <authorList>
            <consortium name="The Broad Institute Genomics Platform"/>
            <consortium name="The Broad Institute Genome Sequencing Center for Infectious Disease"/>
            <person name="Wu L."/>
            <person name="Ma J."/>
        </authorList>
    </citation>
    <scope>NUCLEOTIDE SEQUENCE [LARGE SCALE GENOMIC DNA]</scope>
    <source>
        <strain evidence="4">NBRC 107715</strain>
    </source>
</reference>
<reference evidence="1 3" key="3">
    <citation type="submission" date="2019-07" db="EMBL/GenBank/DDBJ databases">
        <title>Whole genome shotgun sequence of Methylobacterium oxalidis NBRC 107715.</title>
        <authorList>
            <person name="Hosoyama A."/>
            <person name="Uohara A."/>
            <person name="Ohji S."/>
            <person name="Ichikawa N."/>
        </authorList>
    </citation>
    <scope>NUCLEOTIDE SEQUENCE [LARGE SCALE GENOMIC DNA]</scope>
    <source>
        <strain evidence="1 3">NBRC 107715</strain>
    </source>
</reference>
<organism evidence="1 3">
    <name type="scientific">Methylobacterium oxalidis</name>
    <dbReference type="NCBI Taxonomy" id="944322"/>
    <lineage>
        <taxon>Bacteria</taxon>
        <taxon>Pseudomonadati</taxon>
        <taxon>Pseudomonadota</taxon>
        <taxon>Alphaproteobacteria</taxon>
        <taxon>Hyphomicrobiales</taxon>
        <taxon>Methylobacteriaceae</taxon>
        <taxon>Methylobacterium</taxon>
    </lineage>
</organism>
<evidence type="ECO:0000313" key="2">
    <source>
        <dbReference type="EMBL" id="GLS63659.1"/>
    </source>
</evidence>
<name>A0A512J4E8_9HYPH</name>
<dbReference type="RefSeq" id="WP_147026425.1">
    <property type="nucleotide sequence ID" value="NZ_BJZU01000052.1"/>
</dbReference>
<proteinExistence type="predicted"/>
<accession>A0A512J4E8</accession>
<comment type="caution">
    <text evidence="1">The sequence shown here is derived from an EMBL/GenBank/DDBJ whole genome shotgun (WGS) entry which is preliminary data.</text>
</comment>
<evidence type="ECO:0000313" key="1">
    <source>
        <dbReference type="EMBL" id="GEP04834.1"/>
    </source>
</evidence>
<dbReference type="Proteomes" id="UP001156856">
    <property type="component" value="Unassembled WGS sequence"/>
</dbReference>
<protein>
    <submittedName>
        <fullName evidence="1">Uncharacterized protein</fullName>
    </submittedName>
</protein>
<dbReference type="EMBL" id="BSPK01000025">
    <property type="protein sequence ID" value="GLS63659.1"/>
    <property type="molecule type" value="Genomic_DNA"/>
</dbReference>
<sequence>MATEAERADFAQLALDAFIHAEGADRRWTGGEPACDIVDLMTDLLLLAKRRGYDPCTVIGKVERHLKAETGEIC</sequence>
<reference evidence="2" key="4">
    <citation type="submission" date="2023-01" db="EMBL/GenBank/DDBJ databases">
        <title>Draft genome sequence of Methylobacterium oxalidis strain NBRC 107715.</title>
        <authorList>
            <person name="Sun Q."/>
            <person name="Mori K."/>
        </authorList>
    </citation>
    <scope>NUCLEOTIDE SEQUENCE</scope>
    <source>
        <strain evidence="2">NBRC 107715</strain>
    </source>
</reference>
<reference evidence="2" key="1">
    <citation type="journal article" date="2014" name="Int. J. Syst. Evol. Microbiol.">
        <title>Complete genome of a new Firmicutes species belonging to the dominant human colonic microbiota ('Ruminococcus bicirculans') reveals two chromosomes and a selective capacity to utilize plant glucans.</title>
        <authorList>
            <consortium name="NISC Comparative Sequencing Program"/>
            <person name="Wegmann U."/>
            <person name="Louis P."/>
            <person name="Goesmann A."/>
            <person name="Henrissat B."/>
            <person name="Duncan S.H."/>
            <person name="Flint H.J."/>
        </authorList>
    </citation>
    <scope>NUCLEOTIDE SEQUENCE</scope>
    <source>
        <strain evidence="2">NBRC 107715</strain>
    </source>
</reference>
<dbReference type="EMBL" id="BJZU01000052">
    <property type="protein sequence ID" value="GEP04834.1"/>
    <property type="molecule type" value="Genomic_DNA"/>
</dbReference>
<evidence type="ECO:0000313" key="4">
    <source>
        <dbReference type="Proteomes" id="UP001156856"/>
    </source>
</evidence>
<dbReference type="AlphaFoldDB" id="A0A512J4E8"/>
<gene>
    <name evidence="2" type="ORF">GCM10007888_20400</name>
    <name evidence="1" type="ORF">MOX02_28720</name>
</gene>
<dbReference type="OrthoDB" id="7998457at2"/>